<evidence type="ECO:0000256" key="12">
    <source>
        <dbReference type="ARBA" id="ARBA00022955"/>
    </source>
</evidence>
<keyword evidence="10 20" id="KW-0067">ATP-binding</keyword>
<dbReference type="GO" id="GO:0006696">
    <property type="term" value="P:ergosterol biosynthetic process"/>
    <property type="evidence" value="ECO:0007669"/>
    <property type="project" value="TreeGrafter"/>
</dbReference>
<comment type="pathway">
    <text evidence="18 20">Isoprenoid biosynthesis; isopentenyl diphosphate biosynthesis via mevalonate pathway; isopentenyl diphosphate from (R)-mevalonate: step 1/3.</text>
</comment>
<dbReference type="GO" id="GO:0005524">
    <property type="term" value="F:ATP binding"/>
    <property type="evidence" value="ECO:0007669"/>
    <property type="project" value="UniProtKB-KW"/>
</dbReference>
<organism evidence="24 25">
    <name type="scientific">Candida oxycetoniae</name>
    <dbReference type="NCBI Taxonomy" id="497107"/>
    <lineage>
        <taxon>Eukaryota</taxon>
        <taxon>Fungi</taxon>
        <taxon>Dikarya</taxon>
        <taxon>Ascomycota</taxon>
        <taxon>Saccharomycotina</taxon>
        <taxon>Pichiomycetes</taxon>
        <taxon>Debaryomycetaceae</taxon>
        <taxon>Candida/Lodderomyces clade</taxon>
        <taxon>Candida</taxon>
    </lineage>
</organism>
<evidence type="ECO:0000259" key="22">
    <source>
        <dbReference type="Pfam" id="PF08544"/>
    </source>
</evidence>
<dbReference type="AlphaFoldDB" id="A0AAI9STC7"/>
<accession>A0AAI9STC7</accession>
<keyword evidence="25" id="KW-1185">Reference proteome</keyword>
<evidence type="ECO:0000313" key="24">
    <source>
        <dbReference type="EMBL" id="KAI3402660.2"/>
    </source>
</evidence>
<dbReference type="Gene3D" id="3.30.230.10">
    <property type="match status" value="1"/>
</dbReference>
<evidence type="ECO:0000256" key="6">
    <source>
        <dbReference type="ARBA" id="ARBA00022679"/>
    </source>
</evidence>
<name>A0AAI9STC7_9ASCO</name>
<dbReference type="InterPro" id="IPR006204">
    <property type="entry name" value="GHMP_kinase_N_dom"/>
</dbReference>
<evidence type="ECO:0000259" key="21">
    <source>
        <dbReference type="Pfam" id="PF00288"/>
    </source>
</evidence>
<comment type="subcellular location">
    <subcellularLocation>
        <location evidence="1 20">Cytoplasm</location>
    </subcellularLocation>
</comment>
<dbReference type="InterPro" id="IPR014721">
    <property type="entry name" value="Ribsml_uS5_D2-typ_fold_subgr"/>
</dbReference>
<dbReference type="GO" id="GO:0005829">
    <property type="term" value="C:cytosol"/>
    <property type="evidence" value="ECO:0007669"/>
    <property type="project" value="TreeGrafter"/>
</dbReference>
<keyword evidence="12 20" id="KW-0752">Steroid biosynthesis</keyword>
<proteinExistence type="inferred from homology"/>
<comment type="catalytic activity">
    <reaction evidence="17">
        <text>(R)-mevalonate + ATP = (R)-5-phosphomevalonate + ADP + H(+)</text>
        <dbReference type="Rhea" id="RHEA:17065"/>
        <dbReference type="ChEBI" id="CHEBI:15378"/>
        <dbReference type="ChEBI" id="CHEBI:30616"/>
        <dbReference type="ChEBI" id="CHEBI:36464"/>
        <dbReference type="ChEBI" id="CHEBI:58146"/>
        <dbReference type="ChEBI" id="CHEBI:456216"/>
        <dbReference type="EC" id="2.7.1.36"/>
    </reaction>
    <physiologicalReaction direction="left-to-right" evidence="17">
        <dbReference type="Rhea" id="RHEA:17066"/>
    </physiologicalReaction>
</comment>
<keyword evidence="4 20" id="KW-0963">Cytoplasm</keyword>
<dbReference type="PROSITE" id="PS00627">
    <property type="entry name" value="GHMP_KINASES_ATP"/>
    <property type="match status" value="1"/>
</dbReference>
<evidence type="ECO:0000256" key="4">
    <source>
        <dbReference type="ARBA" id="ARBA00022490"/>
    </source>
</evidence>
<evidence type="ECO:0000256" key="11">
    <source>
        <dbReference type="ARBA" id="ARBA00022842"/>
    </source>
</evidence>
<evidence type="ECO:0000256" key="20">
    <source>
        <dbReference type="RuleBase" id="RU363087"/>
    </source>
</evidence>
<dbReference type="PRINTS" id="PR00959">
    <property type="entry name" value="MEVGALKINASE"/>
</dbReference>
<dbReference type="NCBIfam" id="TIGR00549">
    <property type="entry name" value="mevalon_kin"/>
    <property type="match status" value="1"/>
</dbReference>
<keyword evidence="14 20" id="KW-0443">Lipid metabolism</keyword>
<dbReference type="GO" id="GO:0046872">
    <property type="term" value="F:metal ion binding"/>
    <property type="evidence" value="ECO:0007669"/>
    <property type="project" value="UniProtKB-KW"/>
</dbReference>
<keyword evidence="9 20" id="KW-0418">Kinase</keyword>
<evidence type="ECO:0000259" key="23">
    <source>
        <dbReference type="Pfam" id="PF10509"/>
    </source>
</evidence>
<dbReference type="InterPro" id="IPR019539">
    <property type="entry name" value="GalKase_N"/>
</dbReference>
<keyword evidence="11" id="KW-0460">Magnesium</keyword>
<feature type="domain" description="GHMP kinase C-terminal" evidence="22">
    <location>
        <begin position="300"/>
        <end position="375"/>
    </location>
</feature>
<keyword evidence="6 20" id="KW-0808">Transferase</keyword>
<evidence type="ECO:0000256" key="16">
    <source>
        <dbReference type="ARBA" id="ARBA00023221"/>
    </source>
</evidence>
<dbReference type="Gene3D" id="3.30.70.890">
    <property type="entry name" value="GHMP kinase, C-terminal domain"/>
    <property type="match status" value="1"/>
</dbReference>
<dbReference type="InterPro" id="IPR020568">
    <property type="entry name" value="Ribosomal_Su5_D2-typ_SF"/>
</dbReference>
<evidence type="ECO:0000256" key="18">
    <source>
        <dbReference type="ARBA" id="ARBA00029438"/>
    </source>
</evidence>
<protein>
    <recommendedName>
        <fullName evidence="19 20">Mevalonate kinase</fullName>
        <shortName evidence="20">MK</shortName>
        <ecNumber evidence="3 20">2.7.1.36</ecNumber>
    </recommendedName>
</protein>
<evidence type="ECO:0000256" key="1">
    <source>
        <dbReference type="ARBA" id="ARBA00004496"/>
    </source>
</evidence>
<dbReference type="Pfam" id="PF10509">
    <property type="entry name" value="GalKase_gal_bdg"/>
    <property type="match status" value="1"/>
</dbReference>
<evidence type="ECO:0000313" key="25">
    <source>
        <dbReference type="Proteomes" id="UP001202479"/>
    </source>
</evidence>
<dbReference type="GO" id="GO:0005975">
    <property type="term" value="P:carbohydrate metabolic process"/>
    <property type="evidence" value="ECO:0007669"/>
    <property type="project" value="UniProtKB-ARBA"/>
</dbReference>
<dbReference type="RefSeq" id="XP_049178407.1">
    <property type="nucleotide sequence ID" value="XM_049325991.1"/>
</dbReference>
<keyword evidence="7" id="KW-0479">Metal-binding</keyword>
<evidence type="ECO:0000256" key="2">
    <source>
        <dbReference type="ARBA" id="ARBA00006495"/>
    </source>
</evidence>
<comment type="similarity">
    <text evidence="2 20">Belongs to the GHMP kinase family. Mevalonate kinase subfamily.</text>
</comment>
<dbReference type="EMBL" id="JAHUZD010000142">
    <property type="protein sequence ID" value="KAI3402660.2"/>
    <property type="molecule type" value="Genomic_DNA"/>
</dbReference>
<keyword evidence="13 20" id="KW-0756">Sterol biosynthesis</keyword>
<evidence type="ECO:0000256" key="7">
    <source>
        <dbReference type="ARBA" id="ARBA00022723"/>
    </source>
</evidence>
<dbReference type="EC" id="2.7.1.36" evidence="3 20"/>
<dbReference type="PANTHER" id="PTHR43290:SF2">
    <property type="entry name" value="MEVALONATE KINASE"/>
    <property type="match status" value="1"/>
</dbReference>
<evidence type="ECO:0000256" key="14">
    <source>
        <dbReference type="ARBA" id="ARBA00023098"/>
    </source>
</evidence>
<dbReference type="InterPro" id="IPR006203">
    <property type="entry name" value="GHMP_knse_ATP-bd_CS"/>
</dbReference>
<evidence type="ECO:0000256" key="17">
    <source>
        <dbReference type="ARBA" id="ARBA00029310"/>
    </source>
</evidence>
<feature type="domain" description="Galactokinase N-terminal" evidence="23">
    <location>
        <begin position="4"/>
        <end position="44"/>
    </location>
</feature>
<comment type="caution">
    <text evidence="24">The sequence shown here is derived from an EMBL/GenBank/DDBJ whole genome shotgun (WGS) entry which is preliminary data.</text>
</comment>
<feature type="domain" description="GHMP kinase N-terminal" evidence="21">
    <location>
        <begin position="129"/>
        <end position="219"/>
    </location>
</feature>
<evidence type="ECO:0000256" key="13">
    <source>
        <dbReference type="ARBA" id="ARBA00023011"/>
    </source>
</evidence>
<dbReference type="GeneID" id="73382156"/>
<evidence type="ECO:0000256" key="19">
    <source>
        <dbReference type="ARBA" id="ARBA00073318"/>
    </source>
</evidence>
<dbReference type="Pfam" id="PF00288">
    <property type="entry name" value="GHMP_kinases_N"/>
    <property type="match status" value="1"/>
</dbReference>
<evidence type="ECO:0000256" key="9">
    <source>
        <dbReference type="ARBA" id="ARBA00022777"/>
    </source>
</evidence>
<evidence type="ECO:0000256" key="5">
    <source>
        <dbReference type="ARBA" id="ARBA00022516"/>
    </source>
</evidence>
<comment type="function">
    <text evidence="20">Mevalonate kinase; part of the second module of ergosterol biosynthesis pathway that includes the middle steps of the pathway. The second module is carried out in the vacuole and involves the formation of farnesyl diphosphate, which is also an important intermediate in the biosynthesis of ubiquinone, dolichol, heme and prenylated proteins.</text>
</comment>
<gene>
    <name evidence="24" type="ORF">KGF56_004541</name>
</gene>
<dbReference type="FunFam" id="3.30.230.10:FF:000027">
    <property type="entry name" value="Mevalonate kinase"/>
    <property type="match status" value="1"/>
</dbReference>
<dbReference type="SUPFAM" id="SSF54211">
    <property type="entry name" value="Ribosomal protein S5 domain 2-like"/>
    <property type="match status" value="1"/>
</dbReference>
<evidence type="ECO:0000256" key="15">
    <source>
        <dbReference type="ARBA" id="ARBA00023166"/>
    </source>
</evidence>
<evidence type="ECO:0000256" key="3">
    <source>
        <dbReference type="ARBA" id="ARBA00012103"/>
    </source>
</evidence>
<keyword evidence="15 20" id="KW-1207">Sterol metabolism</keyword>
<keyword evidence="8 20" id="KW-0547">Nucleotide-binding</keyword>
<dbReference type="InterPro" id="IPR006205">
    <property type="entry name" value="Mev_gal_kin"/>
</dbReference>
<dbReference type="InterPro" id="IPR013750">
    <property type="entry name" value="GHMP_kinase_C_dom"/>
</dbReference>
<dbReference type="Pfam" id="PF08544">
    <property type="entry name" value="GHMP_kinases_C"/>
    <property type="match status" value="1"/>
</dbReference>
<dbReference type="PANTHER" id="PTHR43290">
    <property type="entry name" value="MEVALONATE KINASE"/>
    <property type="match status" value="1"/>
</dbReference>
<dbReference type="Proteomes" id="UP001202479">
    <property type="component" value="Unassembled WGS sequence"/>
</dbReference>
<dbReference type="InterPro" id="IPR036554">
    <property type="entry name" value="GHMP_kinase_C_sf"/>
</dbReference>
<reference evidence="24" key="1">
    <citation type="journal article" date="2022" name="DNA Res.">
        <title>Genome analysis of five recently described species of the CUG-Ser clade uncovers Candida theae as a new hybrid lineage with pathogenic potential in the Candida parapsilosis species complex.</title>
        <authorList>
            <person name="Mixao V."/>
            <person name="Del Olmo V."/>
            <person name="Hegedusova E."/>
            <person name="Saus E."/>
            <person name="Pryszcz L."/>
            <person name="Cillingova A."/>
            <person name="Nosek J."/>
            <person name="Gabaldon T."/>
        </authorList>
    </citation>
    <scope>NUCLEOTIDE SEQUENCE</scope>
    <source>
        <strain evidence="24">CBS 10844</strain>
    </source>
</reference>
<keyword evidence="5 20" id="KW-0444">Lipid biosynthesis</keyword>
<evidence type="ECO:0000256" key="10">
    <source>
        <dbReference type="ARBA" id="ARBA00022840"/>
    </source>
</evidence>
<dbReference type="FunFam" id="3.30.70.890:FF:000003">
    <property type="entry name" value="Mevalonate kinase"/>
    <property type="match status" value="1"/>
</dbReference>
<sequence length="437" mass="47325">MTGGSSFIVSAPGKVIIFGEHSAVYGKPAIAAALSLRCYLSVSPSKDDINTIRLLFPDIQLDHSWDRRSLPWDVIKKHVQLDSRGKPQPPSELVPELVDCLSPLLKGFTNKVQHIACFCFLYLYSCLCNDKVSGMTFVVRSTLPIGAGLGSSASTSVCLSAALAKLSNCIQDPQFLQKELVSEADIAELEFIDQWSLIGEKCFHGNPSGIDNAVATHGGAVMFQRTFASNPENSLSSRTNIRNFPAIKLLLTNTKVPKSTAELVSGVAYMNSEFPEITGSILDSMDHLAQRAYETMIHKDFGKNEAAILRKLVNINHGLLVALGVSHPALETVKIVSDRHKLGATKLTGAGGGGCAITLVSEDADEADIHNAMNELSEAGFESFETALGGKGVGMLFMDDVTNNKDTLAAKLFSNYESPFDIEDAAIIENIPQWRFW</sequence>
<keyword evidence="16 20" id="KW-0753">Steroid metabolism</keyword>
<dbReference type="GO" id="GO:0004496">
    <property type="term" value="F:mevalonate kinase activity"/>
    <property type="evidence" value="ECO:0007669"/>
    <property type="project" value="UniProtKB-EC"/>
</dbReference>
<dbReference type="GO" id="GO:0019287">
    <property type="term" value="P:isopentenyl diphosphate biosynthetic process, mevalonate pathway"/>
    <property type="evidence" value="ECO:0007669"/>
    <property type="project" value="TreeGrafter"/>
</dbReference>
<evidence type="ECO:0000256" key="8">
    <source>
        <dbReference type="ARBA" id="ARBA00022741"/>
    </source>
</evidence>
<dbReference type="SUPFAM" id="SSF55060">
    <property type="entry name" value="GHMP Kinase, C-terminal domain"/>
    <property type="match status" value="1"/>
</dbReference>